<dbReference type="InterPro" id="IPR052519">
    <property type="entry name" value="Euk-type_GlcNAc_Kinase"/>
</dbReference>
<dbReference type="Proteomes" id="UP000836597">
    <property type="component" value="Chromosome"/>
</dbReference>
<dbReference type="InterPro" id="IPR043129">
    <property type="entry name" value="ATPase_NBD"/>
</dbReference>
<dbReference type="RefSeq" id="WP_420838686.1">
    <property type="nucleotide sequence ID" value="NZ_LR746496.1"/>
</dbReference>
<evidence type="ECO:0000313" key="3">
    <source>
        <dbReference type="Proteomes" id="UP001071230"/>
    </source>
</evidence>
<dbReference type="AlphaFoldDB" id="A0A8S0WZZ5"/>
<evidence type="ECO:0000313" key="1">
    <source>
        <dbReference type="EMBL" id="CAA7602261.1"/>
    </source>
</evidence>
<name>A0A8S0WZZ5_9FIRM</name>
<sequence>MGRQGLMAAVQYVEGRGEKTELWHLACETFDLRQPSDLIAKIYDSVHPIGAVASFARYVLGAAPYDEVALSIVKSSARSLARMVESVRNRLHDDVSNRVVLSGSLLTLSAVLRDYLAVSLQTVFPRAELNRLAERPSAGAVLRARRLVNRTAFKNRSH</sequence>
<gene>
    <name evidence="2" type="ORF">DEACI_1987</name>
    <name evidence="1" type="ORF">DEACI_2934</name>
</gene>
<evidence type="ECO:0000313" key="2">
    <source>
        <dbReference type="EMBL" id="CEJ07521.1"/>
    </source>
</evidence>
<dbReference type="KEGG" id="aacx:DEACI_2934"/>
<dbReference type="PANTHER" id="PTHR43190">
    <property type="entry name" value="N-ACETYL-D-GLUCOSAMINE KINASE"/>
    <property type="match status" value="1"/>
</dbReference>
<dbReference type="Gene3D" id="3.30.420.40">
    <property type="match status" value="1"/>
</dbReference>
<accession>A0A8S0WZZ5</accession>
<dbReference type="SUPFAM" id="SSF53067">
    <property type="entry name" value="Actin-like ATPase domain"/>
    <property type="match status" value="1"/>
</dbReference>
<dbReference type="EMBL" id="CDGJ01000058">
    <property type="protein sequence ID" value="CEJ07521.1"/>
    <property type="molecule type" value="Genomic_DNA"/>
</dbReference>
<dbReference type="EMBL" id="LR746496">
    <property type="protein sequence ID" value="CAA7602261.1"/>
    <property type="molecule type" value="Genomic_DNA"/>
</dbReference>
<organism evidence="1">
    <name type="scientific">Acididesulfobacillus acetoxydans</name>
    <dbReference type="NCBI Taxonomy" id="1561005"/>
    <lineage>
        <taxon>Bacteria</taxon>
        <taxon>Bacillati</taxon>
        <taxon>Bacillota</taxon>
        <taxon>Clostridia</taxon>
        <taxon>Eubacteriales</taxon>
        <taxon>Peptococcaceae</taxon>
        <taxon>Acididesulfobacillus</taxon>
    </lineage>
</organism>
<dbReference type="PANTHER" id="PTHR43190:SF3">
    <property type="entry name" value="N-ACETYL-D-GLUCOSAMINE KINASE"/>
    <property type="match status" value="1"/>
</dbReference>
<reference evidence="2" key="1">
    <citation type="submission" date="2014-11" db="EMBL/GenBank/DDBJ databases">
        <authorList>
            <person name="Hornung B.V."/>
        </authorList>
    </citation>
    <scope>NUCLEOTIDE SEQUENCE</scope>
    <source>
        <strain evidence="2">INE</strain>
    </source>
</reference>
<reference evidence="1" key="2">
    <citation type="submission" date="2020-01" db="EMBL/GenBank/DDBJ databases">
        <authorList>
            <person name="Hornung B."/>
        </authorList>
    </citation>
    <scope>NUCLEOTIDE SEQUENCE</scope>
    <source>
        <strain evidence="1">PacBioINE</strain>
    </source>
</reference>
<keyword evidence="3" id="KW-1185">Reference proteome</keyword>
<dbReference type="Proteomes" id="UP001071230">
    <property type="component" value="Unassembled WGS sequence"/>
</dbReference>
<proteinExistence type="predicted"/>
<protein>
    <submittedName>
        <fullName evidence="2">SHS2 domain inserted in FtsA</fullName>
    </submittedName>
</protein>